<keyword evidence="7" id="KW-1185">Reference proteome</keyword>
<keyword evidence="2" id="KW-0104">Cadmium</keyword>
<evidence type="ECO:0000256" key="2">
    <source>
        <dbReference type="ARBA" id="ARBA00022539"/>
    </source>
</evidence>
<dbReference type="PROSITE" id="PS51443">
    <property type="entry name" value="PCS"/>
    <property type="match status" value="1"/>
</dbReference>
<dbReference type="PANTHER" id="PTHR33447:SF20">
    <property type="entry name" value="GLUTATHIONE GAMMA-GLUTAMYLCYSTEINYLTRANSFERASE"/>
    <property type="match status" value="1"/>
</dbReference>
<protein>
    <recommendedName>
        <fullName evidence="1">glutathione gamma-glutamylcysteinyltransferase</fullName>
        <ecNumber evidence="1">2.3.2.15</ecNumber>
    </recommendedName>
</protein>
<organism evidence="6 7">
    <name type="scientific">Rotaria sordida</name>
    <dbReference type="NCBI Taxonomy" id="392033"/>
    <lineage>
        <taxon>Eukaryota</taxon>
        <taxon>Metazoa</taxon>
        <taxon>Spiralia</taxon>
        <taxon>Gnathifera</taxon>
        <taxon>Rotifera</taxon>
        <taxon>Eurotatoria</taxon>
        <taxon>Bdelloidea</taxon>
        <taxon>Philodinida</taxon>
        <taxon>Philodinidae</taxon>
        <taxon>Rotaria</taxon>
    </lineage>
</organism>
<evidence type="ECO:0000259" key="5">
    <source>
        <dbReference type="PROSITE" id="PS51443"/>
    </source>
</evidence>
<dbReference type="SUPFAM" id="SSF54001">
    <property type="entry name" value="Cysteine proteinases"/>
    <property type="match status" value="1"/>
</dbReference>
<dbReference type="EMBL" id="CAJNOL010000068">
    <property type="protein sequence ID" value="CAF0811509.1"/>
    <property type="molecule type" value="Genomic_DNA"/>
</dbReference>
<dbReference type="InterPro" id="IPR040409">
    <property type="entry name" value="PCS-like"/>
</dbReference>
<reference evidence="6" key="1">
    <citation type="submission" date="2021-02" db="EMBL/GenBank/DDBJ databases">
        <authorList>
            <person name="Nowell W R."/>
        </authorList>
    </citation>
    <scope>NUCLEOTIDE SEQUENCE</scope>
</reference>
<dbReference type="Gene3D" id="3.90.70.30">
    <property type="entry name" value="Phytochelatin synthase, N-terminal domain"/>
    <property type="match status" value="1"/>
</dbReference>
<name>A0A813TBE0_9BILA</name>
<gene>
    <name evidence="6" type="ORF">JXQ802_LOCUS4741</name>
</gene>
<feature type="domain" description="Peptidase C83" evidence="5">
    <location>
        <begin position="1"/>
        <end position="202"/>
    </location>
</feature>
<evidence type="ECO:0000313" key="7">
    <source>
        <dbReference type="Proteomes" id="UP000663870"/>
    </source>
</evidence>
<dbReference type="PANTHER" id="PTHR33447">
    <property type="entry name" value="GLUTATHIONE GAMMA-GLUTAMYLCYSTEINYLTRANSFERASE"/>
    <property type="match status" value="1"/>
</dbReference>
<evidence type="ECO:0000256" key="1">
    <source>
        <dbReference type="ARBA" id="ARBA00012468"/>
    </source>
</evidence>
<dbReference type="AlphaFoldDB" id="A0A813TBE0"/>
<dbReference type="Proteomes" id="UP000663870">
    <property type="component" value="Unassembled WGS sequence"/>
</dbReference>
<dbReference type="InterPro" id="IPR007719">
    <property type="entry name" value="PCS_N"/>
</dbReference>
<dbReference type="Pfam" id="PF05023">
    <property type="entry name" value="Phytochelatin"/>
    <property type="match status" value="1"/>
</dbReference>
<keyword evidence="3" id="KW-0808">Transferase</keyword>
<evidence type="ECO:0000256" key="4">
    <source>
        <dbReference type="ARBA" id="ARBA00022723"/>
    </source>
</evidence>
<evidence type="ECO:0000313" key="6">
    <source>
        <dbReference type="EMBL" id="CAF0811509.1"/>
    </source>
</evidence>
<dbReference type="EC" id="2.3.2.15" evidence="1"/>
<dbReference type="GO" id="GO:0046872">
    <property type="term" value="F:metal ion binding"/>
    <property type="evidence" value="ECO:0007669"/>
    <property type="project" value="UniProtKB-KW"/>
</dbReference>
<dbReference type="GO" id="GO:0046938">
    <property type="term" value="P:phytochelatin biosynthetic process"/>
    <property type="evidence" value="ECO:0007669"/>
    <property type="project" value="InterPro"/>
</dbReference>
<dbReference type="GO" id="GO:0016756">
    <property type="term" value="F:glutathione gamma-glutamylcysteinyltransferase activity"/>
    <property type="evidence" value="ECO:0007669"/>
    <property type="project" value="UniProtKB-EC"/>
</dbReference>
<sequence>MDLWYPSLIIPLSSSVGQEIFSNSSHVAYDRLNPHFEGQEHLSFCGIACATILLNTLLPYQNWSQSNIYSNVARNHMSNGITLSKLSYVLEKCGLRSRIHYCEDKTIEEQFRKDLRKEKNFLIVNYLRQFKEKNKNHIHRGGHLSLIAGFNQITDHVLILDTSHTRFPHHWLSVKDLIQMMCTYDKMSSRPRGYLVITDPKQIE</sequence>
<keyword evidence="4" id="KW-0479">Metal-binding</keyword>
<dbReference type="InterPro" id="IPR038765">
    <property type="entry name" value="Papain-like_cys_pep_sf"/>
</dbReference>
<comment type="caution">
    <text evidence="6">The sequence shown here is derived from an EMBL/GenBank/DDBJ whole genome shotgun (WGS) entry which is preliminary data.</text>
</comment>
<proteinExistence type="predicted"/>
<accession>A0A813TBE0</accession>
<dbReference type="InterPro" id="IPR038156">
    <property type="entry name" value="PCS_N_sf"/>
</dbReference>
<evidence type="ECO:0000256" key="3">
    <source>
        <dbReference type="ARBA" id="ARBA00022679"/>
    </source>
</evidence>
<dbReference type="GO" id="GO:0010038">
    <property type="term" value="P:response to metal ion"/>
    <property type="evidence" value="ECO:0007669"/>
    <property type="project" value="InterPro"/>
</dbReference>